<reference evidence="4" key="2">
    <citation type="submission" date="2012-11" db="EMBL/GenBank/DDBJ databases">
        <authorList>
            <person name="Kuo A."/>
            <person name="Curtis B.A."/>
            <person name="Tanifuji G."/>
            <person name="Burki F."/>
            <person name="Gruber A."/>
            <person name="Irimia M."/>
            <person name="Maruyama S."/>
            <person name="Arias M.C."/>
            <person name="Ball S.G."/>
            <person name="Gile G.H."/>
            <person name="Hirakawa Y."/>
            <person name="Hopkins J.F."/>
            <person name="Rensing S.A."/>
            <person name="Schmutz J."/>
            <person name="Symeonidi A."/>
            <person name="Elias M."/>
            <person name="Eveleigh R.J."/>
            <person name="Herman E.K."/>
            <person name="Klute M.J."/>
            <person name="Nakayama T."/>
            <person name="Obornik M."/>
            <person name="Reyes-Prieto A."/>
            <person name="Armbrust E.V."/>
            <person name="Aves S.J."/>
            <person name="Beiko R.G."/>
            <person name="Coutinho P."/>
            <person name="Dacks J.B."/>
            <person name="Durnford D.G."/>
            <person name="Fast N.M."/>
            <person name="Green B.R."/>
            <person name="Grisdale C."/>
            <person name="Hempe F."/>
            <person name="Henrissat B."/>
            <person name="Hoppner M.P."/>
            <person name="Ishida K.-I."/>
            <person name="Kim E."/>
            <person name="Koreny L."/>
            <person name="Kroth P.G."/>
            <person name="Liu Y."/>
            <person name="Malik S.-B."/>
            <person name="Maier U.G."/>
            <person name="McRose D."/>
            <person name="Mock T."/>
            <person name="Neilson J.A."/>
            <person name="Onodera N.T."/>
            <person name="Poole A.M."/>
            <person name="Pritham E.J."/>
            <person name="Richards T.A."/>
            <person name="Rocap G."/>
            <person name="Roy S.W."/>
            <person name="Sarai C."/>
            <person name="Schaack S."/>
            <person name="Shirato S."/>
            <person name="Slamovits C.H."/>
            <person name="Spencer D.F."/>
            <person name="Suzuki S."/>
            <person name="Worden A.Z."/>
            <person name="Zauner S."/>
            <person name="Barry K."/>
            <person name="Bell C."/>
            <person name="Bharti A.K."/>
            <person name="Crow J.A."/>
            <person name="Grimwood J."/>
            <person name="Kramer R."/>
            <person name="Lindquist E."/>
            <person name="Lucas S."/>
            <person name="Salamov A."/>
            <person name="McFadden G.I."/>
            <person name="Lane C.E."/>
            <person name="Keeling P.J."/>
            <person name="Gray M.W."/>
            <person name="Grigoriev I.V."/>
            <person name="Archibald J.M."/>
        </authorList>
    </citation>
    <scope>NUCLEOTIDE SEQUENCE</scope>
    <source>
        <strain evidence="4">CCMP2712</strain>
    </source>
</reference>
<evidence type="ECO:0000313" key="3">
    <source>
        <dbReference type="EnsemblProtists" id="EKX46533"/>
    </source>
</evidence>
<proteinExistence type="predicted"/>
<keyword evidence="1" id="KW-0732">Signal</keyword>
<accession>L1JDB4</accession>
<keyword evidence="4" id="KW-1185">Reference proteome</keyword>
<evidence type="ECO:0000256" key="1">
    <source>
        <dbReference type="SAM" id="SignalP"/>
    </source>
</evidence>
<gene>
    <name evidence="2" type="ORF">GUITHDRAFT_107736</name>
</gene>
<sequence length="277" mass="31120">MKSGSALPLSFAFFLFLCIILATGHVAEHDNEHFGLPDTSRELASLDVTEIDLQTHKALHAAAVAHAIHKRVQQLSDGRPINLPVIPKSPPVCSAPPSMRFCKSVTYPVYRPSADHTFAELDFDSHAVYKKIVPHMRISEKHFELPIIESCRTNFREFLCLRNFPRCCHVGLCNKYGAPEPVLTASDLLPTDDRPTTVTFVNGSQDTMRVEMGRNDTVKVKMAEAACLEYVKTYTPLFDCRSWCTQLLSKDCLYMLSQDCENLCWGVHSERCASRAL</sequence>
<feature type="chain" id="PRO_5008771163" description="FZ domain-containing protein" evidence="1">
    <location>
        <begin position="25"/>
        <end position="277"/>
    </location>
</feature>
<protein>
    <recommendedName>
        <fullName evidence="5">FZ domain-containing protein</fullName>
    </recommendedName>
</protein>
<evidence type="ECO:0008006" key="5">
    <source>
        <dbReference type="Google" id="ProtNLM"/>
    </source>
</evidence>
<dbReference type="PaxDb" id="55529-EKX46533"/>
<reference evidence="3" key="3">
    <citation type="submission" date="2015-06" db="UniProtKB">
        <authorList>
            <consortium name="EnsemblProtists"/>
        </authorList>
    </citation>
    <scope>IDENTIFICATION</scope>
</reference>
<evidence type="ECO:0000313" key="2">
    <source>
        <dbReference type="EMBL" id="EKX46533.1"/>
    </source>
</evidence>
<dbReference type="KEGG" id="gtt:GUITHDRAFT_107736"/>
<dbReference type="GeneID" id="17303069"/>
<dbReference type="RefSeq" id="XP_005833513.1">
    <property type="nucleotide sequence ID" value="XM_005833456.1"/>
</dbReference>
<name>L1JDB4_GUITC</name>
<reference evidence="2 4" key="1">
    <citation type="journal article" date="2012" name="Nature">
        <title>Algal genomes reveal evolutionary mosaicism and the fate of nucleomorphs.</title>
        <authorList>
            <consortium name="DOE Joint Genome Institute"/>
            <person name="Curtis B.A."/>
            <person name="Tanifuji G."/>
            <person name="Burki F."/>
            <person name="Gruber A."/>
            <person name="Irimia M."/>
            <person name="Maruyama S."/>
            <person name="Arias M.C."/>
            <person name="Ball S.G."/>
            <person name="Gile G.H."/>
            <person name="Hirakawa Y."/>
            <person name="Hopkins J.F."/>
            <person name="Kuo A."/>
            <person name="Rensing S.A."/>
            <person name="Schmutz J."/>
            <person name="Symeonidi A."/>
            <person name="Elias M."/>
            <person name="Eveleigh R.J."/>
            <person name="Herman E.K."/>
            <person name="Klute M.J."/>
            <person name="Nakayama T."/>
            <person name="Obornik M."/>
            <person name="Reyes-Prieto A."/>
            <person name="Armbrust E.V."/>
            <person name="Aves S.J."/>
            <person name="Beiko R.G."/>
            <person name="Coutinho P."/>
            <person name="Dacks J.B."/>
            <person name="Durnford D.G."/>
            <person name="Fast N.M."/>
            <person name="Green B.R."/>
            <person name="Grisdale C.J."/>
            <person name="Hempel F."/>
            <person name="Henrissat B."/>
            <person name="Hoppner M.P."/>
            <person name="Ishida K."/>
            <person name="Kim E."/>
            <person name="Koreny L."/>
            <person name="Kroth P.G."/>
            <person name="Liu Y."/>
            <person name="Malik S.B."/>
            <person name="Maier U.G."/>
            <person name="McRose D."/>
            <person name="Mock T."/>
            <person name="Neilson J.A."/>
            <person name="Onodera N.T."/>
            <person name="Poole A.M."/>
            <person name="Pritham E.J."/>
            <person name="Richards T.A."/>
            <person name="Rocap G."/>
            <person name="Roy S.W."/>
            <person name="Sarai C."/>
            <person name="Schaack S."/>
            <person name="Shirato S."/>
            <person name="Slamovits C.H."/>
            <person name="Spencer D.F."/>
            <person name="Suzuki S."/>
            <person name="Worden A.Z."/>
            <person name="Zauner S."/>
            <person name="Barry K."/>
            <person name="Bell C."/>
            <person name="Bharti A.K."/>
            <person name="Crow J.A."/>
            <person name="Grimwood J."/>
            <person name="Kramer R."/>
            <person name="Lindquist E."/>
            <person name="Lucas S."/>
            <person name="Salamov A."/>
            <person name="McFadden G.I."/>
            <person name="Lane C.E."/>
            <person name="Keeling P.J."/>
            <person name="Gray M.W."/>
            <person name="Grigoriev I.V."/>
            <person name="Archibald J.M."/>
        </authorList>
    </citation>
    <scope>NUCLEOTIDE SEQUENCE</scope>
    <source>
        <strain evidence="2 4">CCMP2712</strain>
    </source>
</reference>
<dbReference type="EMBL" id="JH992994">
    <property type="protein sequence ID" value="EKX46533.1"/>
    <property type="molecule type" value="Genomic_DNA"/>
</dbReference>
<dbReference type="Proteomes" id="UP000011087">
    <property type="component" value="Unassembled WGS sequence"/>
</dbReference>
<organism evidence="2">
    <name type="scientific">Guillardia theta (strain CCMP2712)</name>
    <name type="common">Cryptophyte</name>
    <dbReference type="NCBI Taxonomy" id="905079"/>
    <lineage>
        <taxon>Eukaryota</taxon>
        <taxon>Cryptophyceae</taxon>
        <taxon>Pyrenomonadales</taxon>
        <taxon>Geminigeraceae</taxon>
        <taxon>Guillardia</taxon>
    </lineage>
</organism>
<dbReference type="AlphaFoldDB" id="L1JDB4"/>
<dbReference type="EnsemblProtists" id="EKX46533">
    <property type="protein sequence ID" value="EKX46533"/>
    <property type="gene ID" value="GUITHDRAFT_107736"/>
</dbReference>
<evidence type="ECO:0000313" key="4">
    <source>
        <dbReference type="Proteomes" id="UP000011087"/>
    </source>
</evidence>
<dbReference type="HOGENOM" id="CLU_1006276_0_0_1"/>
<feature type="signal peptide" evidence="1">
    <location>
        <begin position="1"/>
        <end position="24"/>
    </location>
</feature>